<reference evidence="2 3" key="2">
    <citation type="journal article" date="2011" name="Stand. Genomic Sci.">
        <title>Complete genome sequence of Desulfurococcus mucosus type strain (O7/1).</title>
        <authorList>
            <person name="Wirth R."/>
            <person name="Chertkov O."/>
            <person name="Held B."/>
            <person name="Lapidus A."/>
            <person name="Nolan M."/>
            <person name="Lucas S."/>
            <person name="Hammon N."/>
            <person name="Deshpande S."/>
            <person name="Cheng J.F."/>
            <person name="Tapia R."/>
            <person name="Han C."/>
            <person name="Goodwin L."/>
            <person name="Pitluck S."/>
            <person name="Liolios K."/>
            <person name="Ioanna P."/>
            <person name="Ivanova N."/>
            <person name="Mavromatis K."/>
            <person name="Mikhailova N."/>
            <person name="Pati A."/>
            <person name="Chen A."/>
            <person name="Palaniappan K."/>
            <person name="Land M."/>
            <person name="Hauser L."/>
            <person name="Chang Y.J."/>
            <person name="Jeffries C.D."/>
            <person name="Bilek Y."/>
            <person name="Hader T."/>
            <person name="Rohde M."/>
            <person name="Spring S."/>
            <person name="Sikorski J."/>
            <person name="Goker M."/>
            <person name="Woyke T."/>
            <person name="Bristow J."/>
            <person name="Eisen J.A."/>
            <person name="Markowitz V."/>
            <person name="Hugenholtz P."/>
            <person name="Kyrpides N.C."/>
            <person name="Klenk H.P."/>
        </authorList>
    </citation>
    <scope>NUCLEOTIDE SEQUENCE [LARGE SCALE GENOMIC DNA]</scope>
    <source>
        <strain evidence="3">ATCC 35584 / DSM 2162 / JCM 9187 / O7/1</strain>
    </source>
</reference>
<feature type="transmembrane region" description="Helical" evidence="1">
    <location>
        <begin position="45"/>
        <end position="65"/>
    </location>
</feature>
<organism evidence="2 3">
    <name type="scientific">Desulfurococcus mucosus (strain ATCC 35584 / DSM 2162 / JCM 9187 / O7/1)</name>
    <dbReference type="NCBI Taxonomy" id="765177"/>
    <lineage>
        <taxon>Archaea</taxon>
        <taxon>Thermoproteota</taxon>
        <taxon>Thermoprotei</taxon>
        <taxon>Desulfurococcales</taxon>
        <taxon>Desulfurococcaceae</taxon>
        <taxon>Desulfurococcus</taxon>
    </lineage>
</organism>
<dbReference type="AlphaFoldDB" id="E8RA47"/>
<proteinExistence type="predicted"/>
<evidence type="ECO:0000256" key="1">
    <source>
        <dbReference type="SAM" id="Phobius"/>
    </source>
</evidence>
<dbReference type="GeneID" id="10152685"/>
<keyword evidence="1" id="KW-0812">Transmembrane</keyword>
<evidence type="ECO:0000313" key="3">
    <source>
        <dbReference type="Proteomes" id="UP000001068"/>
    </source>
</evidence>
<dbReference type="STRING" id="765177.Desmu_0006"/>
<keyword evidence="1" id="KW-1133">Transmembrane helix</keyword>
<feature type="transmembrane region" description="Helical" evidence="1">
    <location>
        <begin position="12"/>
        <end position="33"/>
    </location>
</feature>
<dbReference type="EMBL" id="CP002363">
    <property type="protein sequence ID" value="ADV64325.1"/>
    <property type="molecule type" value="Genomic_DNA"/>
</dbReference>
<dbReference type="RefSeq" id="WP_013561547.1">
    <property type="nucleotide sequence ID" value="NC_014961.1"/>
</dbReference>
<evidence type="ECO:0000313" key="2">
    <source>
        <dbReference type="EMBL" id="ADV64325.1"/>
    </source>
</evidence>
<dbReference type="Proteomes" id="UP000001068">
    <property type="component" value="Chromosome"/>
</dbReference>
<dbReference type="eggNOG" id="arCOG11268">
    <property type="taxonomic scope" value="Archaea"/>
</dbReference>
<sequence length="73" mass="7701" precursor="true">MSGENIPRGPTPLSLATWLASIIVVASLLLALGFSTGVEDVLNNWPAHISIVLLLILLELAAWIAGRKRAQAG</sequence>
<gene>
    <name evidence="2" type="ordered locus">Desmu_0006</name>
</gene>
<keyword evidence="1" id="KW-0472">Membrane</keyword>
<name>E8RA47_DESM0</name>
<reference evidence="3" key="1">
    <citation type="submission" date="2010-11" db="EMBL/GenBank/DDBJ databases">
        <title>The complete genome of Desulfurococcus mucosus DSM 2162.</title>
        <authorList>
            <consortium name="US DOE Joint Genome Institute (JGI-PGF)"/>
            <person name="Lucas S."/>
            <person name="Copeland A."/>
            <person name="Lapidus A."/>
            <person name="Bruce D."/>
            <person name="Goodwin L."/>
            <person name="Pitluck S."/>
            <person name="Kyrpides N."/>
            <person name="Mavromatis K."/>
            <person name="Pagani I."/>
            <person name="Ivanova N."/>
            <person name="Ovchinnikova G."/>
            <person name="Chertkov O."/>
            <person name="Held B."/>
            <person name="Brettin T."/>
            <person name="Detter J.C."/>
            <person name="Tapia R."/>
            <person name="Han C."/>
            <person name="Land M."/>
            <person name="Hauser L."/>
            <person name="Markowitz V."/>
            <person name="Cheng J.-F."/>
            <person name="Hugenholtz P."/>
            <person name="Woyke T."/>
            <person name="Wu D."/>
            <person name="Wirth R."/>
            <person name="Bilek Y."/>
            <person name="Hader T."/>
            <person name="Klenk H.-P."/>
            <person name="Eisen J.A."/>
        </authorList>
    </citation>
    <scope>NUCLEOTIDE SEQUENCE [LARGE SCALE GENOMIC DNA]</scope>
    <source>
        <strain evidence="3">ATCC 35584 / DSM 2162 / JCM 9187 / O7/1</strain>
    </source>
</reference>
<protein>
    <submittedName>
        <fullName evidence="2">Uncharacterized protein</fullName>
    </submittedName>
</protein>
<dbReference type="KEGG" id="dmu:Desmu_0006"/>
<dbReference type="HOGENOM" id="CLU_2678701_0_0_2"/>
<accession>E8RA47</accession>
<keyword evidence="3" id="KW-1185">Reference proteome</keyword>